<name>I3EE87_NEMP3</name>
<accession>I3EE87</accession>
<keyword evidence="1" id="KW-0812">Transmembrane</keyword>
<protein>
    <submittedName>
        <fullName evidence="2">Uncharacterized protein</fullName>
    </submittedName>
</protein>
<evidence type="ECO:0000256" key="1">
    <source>
        <dbReference type="SAM" id="Phobius"/>
    </source>
</evidence>
<reference evidence="2" key="1">
    <citation type="submission" date="2011-01" db="EMBL/GenBank/DDBJ databases">
        <title>The Genome Sequence of Nematocida parisii strain ERTm3.</title>
        <authorList>
            <consortium name="The Broad Institute Genome Sequencing Platform"/>
            <consortium name="The Broad Institute Genome Sequencing Center for Infectious Disease"/>
            <person name="Cuomo C."/>
            <person name="Troemel E."/>
            <person name="Young S.K."/>
            <person name="Zeng Q."/>
            <person name="Gargeya S."/>
            <person name="Fitzgerald M."/>
            <person name="Haas B."/>
            <person name="Abouelleil A."/>
            <person name="Alvarado L."/>
            <person name="Arachchi H.M."/>
            <person name="Berlin A."/>
            <person name="Chapman S.B."/>
            <person name="Gearin G."/>
            <person name="Goldberg J."/>
            <person name="Griggs A."/>
            <person name="Gujja S."/>
            <person name="Hansen M."/>
            <person name="Heiman D."/>
            <person name="Howarth C."/>
            <person name="Larimer J."/>
            <person name="Lui A."/>
            <person name="MacDonald P.J.P."/>
            <person name="McCowen C."/>
            <person name="Montmayeur A."/>
            <person name="Murphy C."/>
            <person name="Neiman D."/>
            <person name="Pearson M."/>
            <person name="Priest M."/>
            <person name="Roberts A."/>
            <person name="Saif S."/>
            <person name="Shea T."/>
            <person name="Sisk P."/>
            <person name="Stolte C."/>
            <person name="Sykes S."/>
            <person name="Wortman J."/>
            <person name="Nusbaum C."/>
            <person name="Birren B."/>
        </authorList>
    </citation>
    <scope>NUCLEOTIDE SEQUENCE</scope>
    <source>
        <strain evidence="2">ERTm3</strain>
    </source>
</reference>
<keyword evidence="1" id="KW-1133">Transmembrane helix</keyword>
<proteinExistence type="predicted"/>
<dbReference type="InParanoid" id="I3EE87"/>
<dbReference type="OrthoDB" id="10404800at2759"/>
<dbReference type="VEuPathDB" id="MicrosporidiaDB:NEQG_02081"/>
<gene>
    <name evidence="2" type="ORF">NEQG_02081</name>
</gene>
<keyword evidence="1" id="KW-0472">Membrane</keyword>
<dbReference type="Proteomes" id="UP000002872">
    <property type="component" value="Unassembled WGS sequence"/>
</dbReference>
<evidence type="ECO:0000313" key="3">
    <source>
        <dbReference type="Proteomes" id="UP000002872"/>
    </source>
</evidence>
<feature type="transmembrane region" description="Helical" evidence="1">
    <location>
        <begin position="26"/>
        <end position="43"/>
    </location>
</feature>
<evidence type="ECO:0000313" key="2">
    <source>
        <dbReference type="EMBL" id="EIJ87534.1"/>
    </source>
</evidence>
<dbReference type="HOGENOM" id="CLU_437470_0_0_1"/>
<sequence length="608" mass="71240">MIKNHLYKNFKENKNKDNMAQTRRKITAVLYVILIVEIIYFNSRPVNASTQEPINIFLDFIHNQIKKSNPFATVDSDASERDGAIINANSAPEAAINKQEKNKIEDNITEHPERNPEREFRKSRQRRRVSYKSILMKIEDFYLNFEDVTEKELRGYFYKLVNVARTDRINSYQTVINPDCIDKLIQNFVINNGTTRKKEIKTFADLRNMIFTNYKIINVSTLSADAQKYFPIVKEDFKNMIETHYKLRNPDKQKDLFEEYAISDEQLAKMFLEVNKSPDVYKKYRLGDIMLYEPPSTMVDKTVDYYTIETIKKTLGDLNGRICDAQVKITEFIGMMLLEIEHFGVNLPKFSVTKKRVVAHFISKSISIDLSDSSESTSKLTIIQLKTIWKFTNKCFIHQIPSVFKFIEDVSNIETPYRLENLKQYVYEYRDEYITENNEYFSKIYSMIESLQTEINNVNTSNTSVSRINKMVDEILYLVYNAVVLLTLTIENFTNKLDDVQGYKALVNRTGPSHPLLQNRDEFFAAMGDIKSYVKYIQKIAKYAFKHIGYVDRKNGLNMETDNIDDLEKVRRTWSSYNNKVAEPTIFSIFLNMLFPGSVYLTRNSLYN</sequence>
<dbReference type="AlphaFoldDB" id="I3EE87"/>
<dbReference type="EMBL" id="GL870881">
    <property type="protein sequence ID" value="EIJ87534.1"/>
    <property type="molecule type" value="Genomic_DNA"/>
</dbReference>
<keyword evidence="3" id="KW-1185">Reference proteome</keyword>
<organism evidence="2 3">
    <name type="scientific">Nematocida parisii (strain ERTm3)</name>
    <name type="common">Nematode killer fungus</name>
    <dbReference type="NCBI Taxonomy" id="935791"/>
    <lineage>
        <taxon>Eukaryota</taxon>
        <taxon>Fungi</taxon>
        <taxon>Fungi incertae sedis</taxon>
        <taxon>Microsporidia</taxon>
        <taxon>Nematocida</taxon>
    </lineage>
</organism>